<accession>A0ABQ7CQV3</accession>
<proteinExistence type="predicted"/>
<name>A0ABQ7CQV3_BRACR</name>
<feature type="compositionally biased region" description="Basic and acidic residues" evidence="1">
    <location>
        <begin position="162"/>
        <end position="173"/>
    </location>
</feature>
<sequence>MKNLAEKTHSRKIEERLEQSCRVATSAQAGRYVATELSPKLGRYVATELSPKLGRHVATEHISGTSGKLGFSYFPNLNGNRQCEFRFPQISSDSTLAVNIIDISSRETSPWIPMPALSPAFSLGGSIDFSLEIIGQSFDPYYEYHYSPMPMESSPTNPEFGTEARDVDMEVQQ</sequence>
<feature type="region of interest" description="Disordered" evidence="1">
    <location>
        <begin position="152"/>
        <end position="173"/>
    </location>
</feature>
<dbReference type="EMBL" id="QGKV02000759">
    <property type="protein sequence ID" value="KAF3561199.1"/>
    <property type="molecule type" value="Genomic_DNA"/>
</dbReference>
<keyword evidence="3" id="KW-1185">Reference proteome</keyword>
<reference evidence="2 3" key="1">
    <citation type="journal article" date="2020" name="BMC Genomics">
        <title>Intraspecific diversification of the crop wild relative Brassica cretica Lam. using demographic model selection.</title>
        <authorList>
            <person name="Kioukis A."/>
            <person name="Michalopoulou V.A."/>
            <person name="Briers L."/>
            <person name="Pirintsos S."/>
            <person name="Studholme D.J."/>
            <person name="Pavlidis P."/>
            <person name="Sarris P.F."/>
        </authorList>
    </citation>
    <scope>NUCLEOTIDE SEQUENCE [LARGE SCALE GENOMIC DNA]</scope>
    <source>
        <strain evidence="3">cv. PFS-1207/04</strain>
    </source>
</reference>
<evidence type="ECO:0000313" key="3">
    <source>
        <dbReference type="Proteomes" id="UP000266723"/>
    </source>
</evidence>
<comment type="caution">
    <text evidence="2">The sequence shown here is derived from an EMBL/GenBank/DDBJ whole genome shotgun (WGS) entry which is preliminary data.</text>
</comment>
<organism evidence="2 3">
    <name type="scientific">Brassica cretica</name>
    <name type="common">Mustard</name>
    <dbReference type="NCBI Taxonomy" id="69181"/>
    <lineage>
        <taxon>Eukaryota</taxon>
        <taxon>Viridiplantae</taxon>
        <taxon>Streptophyta</taxon>
        <taxon>Embryophyta</taxon>
        <taxon>Tracheophyta</taxon>
        <taxon>Spermatophyta</taxon>
        <taxon>Magnoliopsida</taxon>
        <taxon>eudicotyledons</taxon>
        <taxon>Gunneridae</taxon>
        <taxon>Pentapetalae</taxon>
        <taxon>rosids</taxon>
        <taxon>malvids</taxon>
        <taxon>Brassicales</taxon>
        <taxon>Brassicaceae</taxon>
        <taxon>Brassiceae</taxon>
        <taxon>Brassica</taxon>
    </lineage>
</organism>
<protein>
    <submittedName>
        <fullName evidence="2">Uncharacterized protein</fullName>
    </submittedName>
</protein>
<evidence type="ECO:0000313" key="2">
    <source>
        <dbReference type="EMBL" id="KAF3561199.1"/>
    </source>
</evidence>
<evidence type="ECO:0000256" key="1">
    <source>
        <dbReference type="SAM" id="MobiDB-lite"/>
    </source>
</evidence>
<gene>
    <name evidence="2" type="ORF">DY000_02014533</name>
</gene>
<dbReference type="Proteomes" id="UP000266723">
    <property type="component" value="Unassembled WGS sequence"/>
</dbReference>